<keyword evidence="1" id="KW-0808">Transferase</keyword>
<keyword evidence="3" id="KW-0175">Coiled coil</keyword>
<evidence type="ECO:0000313" key="6">
    <source>
        <dbReference type="Proteomes" id="UP001589733"/>
    </source>
</evidence>
<organism evidence="5 6">
    <name type="scientific">Deinococcus oregonensis</name>
    <dbReference type="NCBI Taxonomy" id="1805970"/>
    <lineage>
        <taxon>Bacteria</taxon>
        <taxon>Thermotogati</taxon>
        <taxon>Deinococcota</taxon>
        <taxon>Deinococci</taxon>
        <taxon>Deinococcales</taxon>
        <taxon>Deinococcaceae</taxon>
        <taxon>Deinococcus</taxon>
    </lineage>
</organism>
<comment type="caution">
    <text evidence="5">The sequence shown here is derived from an EMBL/GenBank/DDBJ whole genome shotgun (WGS) entry which is preliminary data.</text>
</comment>
<proteinExistence type="predicted"/>
<dbReference type="InterPro" id="IPR022300">
    <property type="entry name" value="PPK2-rel_1"/>
</dbReference>
<name>A0ABV6B9K6_9DEIO</name>
<dbReference type="InterPro" id="IPR022488">
    <property type="entry name" value="PPK2-related"/>
</dbReference>
<evidence type="ECO:0000313" key="5">
    <source>
        <dbReference type="EMBL" id="MFB9995078.1"/>
    </source>
</evidence>
<dbReference type="NCBIfam" id="TIGR03709">
    <property type="entry name" value="PPK2_rel_1"/>
    <property type="match status" value="1"/>
</dbReference>
<dbReference type="PANTHER" id="PTHR34383:SF3">
    <property type="entry name" value="POLYPHOSPHATE:AMP PHOSPHOTRANSFERASE"/>
    <property type="match status" value="1"/>
</dbReference>
<keyword evidence="6" id="KW-1185">Reference proteome</keyword>
<dbReference type="InterPro" id="IPR027417">
    <property type="entry name" value="P-loop_NTPase"/>
</dbReference>
<feature type="domain" description="Polyphosphate kinase-2-related" evidence="4">
    <location>
        <begin position="28"/>
        <end position="252"/>
    </location>
</feature>
<dbReference type="PANTHER" id="PTHR34383">
    <property type="entry name" value="POLYPHOSPHATE:AMP PHOSPHOTRANSFERASE-RELATED"/>
    <property type="match status" value="1"/>
</dbReference>
<sequence length="271" mass="31151">MNPDHYRVKAGQKVSLQDWATDDDGGYSKEDGKALLQKLEAELADWQERLYAEGKQAVLIVLQARDAGGKDGTVKHVFGAFNPNGVQISNFKVPNEEELAHDFLWRVHAKAPRRGTIGVFNRSHYEDVLVTRVHQLIDDKTAKQRLEQISHFEAMLVANGTQIVKFYLHISPDEQQERLQARLDDKTKHWKFNEGDLAERIKWPEYTKAYEDALTTSTKDAPWYVIPADHKWFRDLLISQILLSKLKDMKPQYPATSYDPEQVKIPKVAAK</sequence>
<evidence type="ECO:0000256" key="2">
    <source>
        <dbReference type="ARBA" id="ARBA00022777"/>
    </source>
</evidence>
<evidence type="ECO:0000259" key="4">
    <source>
        <dbReference type="Pfam" id="PF03976"/>
    </source>
</evidence>
<reference evidence="5 6" key="1">
    <citation type="submission" date="2024-09" db="EMBL/GenBank/DDBJ databases">
        <authorList>
            <person name="Sun Q."/>
            <person name="Mori K."/>
        </authorList>
    </citation>
    <scope>NUCLEOTIDE SEQUENCE [LARGE SCALE GENOMIC DNA]</scope>
    <source>
        <strain evidence="5 6">JCM 13503</strain>
    </source>
</reference>
<dbReference type="InterPro" id="IPR016898">
    <property type="entry name" value="Polyphosphate_phosphotransfera"/>
</dbReference>
<keyword evidence="2 5" id="KW-0418">Kinase</keyword>
<gene>
    <name evidence="5" type="ORF">ACFFLM_24310</name>
</gene>
<protein>
    <submittedName>
        <fullName evidence="5">Polyphosphate kinase 2 family protein</fullName>
    </submittedName>
</protein>
<accession>A0ABV6B9K6</accession>
<feature type="coiled-coil region" evidence="3">
    <location>
        <begin position="29"/>
        <end position="56"/>
    </location>
</feature>
<dbReference type="SUPFAM" id="SSF52540">
    <property type="entry name" value="P-loop containing nucleoside triphosphate hydrolases"/>
    <property type="match status" value="1"/>
</dbReference>
<dbReference type="PIRSF" id="PIRSF028756">
    <property type="entry name" value="PPK2_prd"/>
    <property type="match status" value="1"/>
</dbReference>
<evidence type="ECO:0000256" key="3">
    <source>
        <dbReference type="SAM" id="Coils"/>
    </source>
</evidence>
<dbReference type="EMBL" id="JBHLYR010000079">
    <property type="protein sequence ID" value="MFB9995078.1"/>
    <property type="molecule type" value="Genomic_DNA"/>
</dbReference>
<evidence type="ECO:0000256" key="1">
    <source>
        <dbReference type="ARBA" id="ARBA00022679"/>
    </source>
</evidence>
<dbReference type="Proteomes" id="UP001589733">
    <property type="component" value="Unassembled WGS sequence"/>
</dbReference>
<dbReference type="RefSeq" id="WP_380016662.1">
    <property type="nucleotide sequence ID" value="NZ_JBHLYR010000079.1"/>
</dbReference>
<dbReference type="Pfam" id="PF03976">
    <property type="entry name" value="PPK2"/>
    <property type="match status" value="1"/>
</dbReference>
<dbReference type="Gene3D" id="3.40.50.300">
    <property type="entry name" value="P-loop containing nucleotide triphosphate hydrolases"/>
    <property type="match status" value="1"/>
</dbReference>
<dbReference type="GO" id="GO:0016301">
    <property type="term" value="F:kinase activity"/>
    <property type="evidence" value="ECO:0007669"/>
    <property type="project" value="UniProtKB-KW"/>
</dbReference>